<comment type="subcellular location">
    <subcellularLocation>
        <location evidence="1">Membrane</location>
        <topology evidence="1">Multi-pass membrane protein</topology>
    </subcellularLocation>
</comment>
<keyword evidence="6 8" id="KW-1133">Transmembrane helix</keyword>
<dbReference type="PANTHER" id="PTHR31595:SF57">
    <property type="entry name" value="OS04G0481900 PROTEIN"/>
    <property type="match status" value="1"/>
</dbReference>
<dbReference type="GO" id="GO:0016020">
    <property type="term" value="C:membrane"/>
    <property type="evidence" value="ECO:0007669"/>
    <property type="project" value="UniProtKB-SubCell"/>
</dbReference>
<evidence type="ECO:0000256" key="1">
    <source>
        <dbReference type="ARBA" id="ARBA00004141"/>
    </source>
</evidence>
<feature type="domain" description="Wax synthase" evidence="9">
    <location>
        <begin position="244"/>
        <end position="322"/>
    </location>
</feature>
<dbReference type="GO" id="GO:0008374">
    <property type="term" value="F:O-acyltransferase activity"/>
    <property type="evidence" value="ECO:0007669"/>
    <property type="project" value="InterPro"/>
</dbReference>
<proteinExistence type="inferred from homology"/>
<feature type="transmembrane region" description="Helical" evidence="8">
    <location>
        <begin position="67"/>
        <end position="89"/>
    </location>
</feature>
<evidence type="ECO:0000256" key="8">
    <source>
        <dbReference type="SAM" id="Phobius"/>
    </source>
</evidence>
<evidence type="ECO:0000256" key="2">
    <source>
        <dbReference type="ARBA" id="ARBA00005179"/>
    </source>
</evidence>
<name>A0A7S1YBL3_9STRA</name>
<keyword evidence="7 8" id="KW-0472">Membrane</keyword>
<organism evidence="10">
    <name type="scientific">Grammatophora oceanica</name>
    <dbReference type="NCBI Taxonomy" id="210454"/>
    <lineage>
        <taxon>Eukaryota</taxon>
        <taxon>Sar</taxon>
        <taxon>Stramenopiles</taxon>
        <taxon>Ochrophyta</taxon>
        <taxon>Bacillariophyta</taxon>
        <taxon>Fragilariophyceae</taxon>
        <taxon>Fragilariophycidae</taxon>
        <taxon>Rhabdonematales</taxon>
        <taxon>Grammatophoraceae</taxon>
        <taxon>Grammatophora</taxon>
    </lineage>
</organism>
<evidence type="ECO:0000256" key="3">
    <source>
        <dbReference type="ARBA" id="ARBA00007282"/>
    </source>
</evidence>
<evidence type="ECO:0000256" key="6">
    <source>
        <dbReference type="ARBA" id="ARBA00022989"/>
    </source>
</evidence>
<evidence type="ECO:0000256" key="5">
    <source>
        <dbReference type="ARBA" id="ARBA00022692"/>
    </source>
</evidence>
<sequence length="398" mass="44811">MTSVSQIVPDLSSCYLVPPSWQAWRLALAVHLTQSIVGFGVVGFVLFKTLSKKPQPGSRSRSTRTTLFVGTFFAVTLCAAVPICIILLSTRQSSTAEKINWMVPFLLSVFGNCVFFKALTVALGNYPEGADRDLKTWMLWFSSLPEPVFVKGNLQPAPKVLPILLMSIVKTAVCGILVSILRVEQHPFQTTWSSTDGDDVFLDSTLFLLDSLLHLWWLFIFCSFCMDVGVALVAVQGFAAEEPYSRPLLMSRSYKECWGVRWNRPYHQFFKRTVYLPARRAGYDKVLASIFAFVVSGMVHEYNFFVHNYSAYMPGQALLFFLVAGILMVLEGSVHSLLFGKNCARATAVVERIPSFVICFCLILPVLPFYEHFFFYTWLKAGMIEDVSRMLPHVQCSS</sequence>
<dbReference type="EMBL" id="HBGK01031108">
    <property type="protein sequence ID" value="CAD9289555.1"/>
    <property type="molecule type" value="Transcribed_RNA"/>
</dbReference>
<keyword evidence="4" id="KW-0808">Transferase</keyword>
<feature type="transmembrane region" description="Helical" evidence="8">
    <location>
        <begin position="101"/>
        <end position="126"/>
    </location>
</feature>
<dbReference type="PANTHER" id="PTHR31595">
    <property type="entry name" value="LONG-CHAIN-ALCOHOL O-FATTY-ACYLTRANSFERASE 3-RELATED"/>
    <property type="match status" value="1"/>
</dbReference>
<accession>A0A7S1YBL3</accession>
<evidence type="ECO:0000256" key="7">
    <source>
        <dbReference type="ARBA" id="ARBA00023136"/>
    </source>
</evidence>
<keyword evidence="5 8" id="KW-0812">Transmembrane</keyword>
<feature type="transmembrane region" description="Helical" evidence="8">
    <location>
        <begin position="160"/>
        <end position="181"/>
    </location>
</feature>
<evidence type="ECO:0000256" key="4">
    <source>
        <dbReference type="ARBA" id="ARBA00022679"/>
    </source>
</evidence>
<protein>
    <recommendedName>
        <fullName evidence="9">Wax synthase domain-containing protein</fullName>
    </recommendedName>
</protein>
<gene>
    <name evidence="10" type="ORF">GOCE00092_LOCUS16217</name>
</gene>
<feature type="transmembrane region" description="Helical" evidence="8">
    <location>
        <begin position="215"/>
        <end position="240"/>
    </location>
</feature>
<feature type="transmembrane region" description="Helical" evidence="8">
    <location>
        <begin position="26"/>
        <end position="47"/>
    </location>
</feature>
<dbReference type="GO" id="GO:0006629">
    <property type="term" value="P:lipid metabolic process"/>
    <property type="evidence" value="ECO:0007669"/>
    <property type="project" value="InterPro"/>
</dbReference>
<dbReference type="AlphaFoldDB" id="A0A7S1YBL3"/>
<evidence type="ECO:0000313" key="10">
    <source>
        <dbReference type="EMBL" id="CAD9289555.1"/>
    </source>
</evidence>
<dbReference type="Pfam" id="PF13813">
    <property type="entry name" value="MBOAT_2"/>
    <property type="match status" value="1"/>
</dbReference>
<comment type="pathway">
    <text evidence="2">Secondary metabolite biosynthesis.</text>
</comment>
<comment type="similarity">
    <text evidence="3">Belongs to the wax synthase family.</text>
</comment>
<reference evidence="10" key="1">
    <citation type="submission" date="2021-01" db="EMBL/GenBank/DDBJ databases">
        <authorList>
            <person name="Corre E."/>
            <person name="Pelletier E."/>
            <person name="Niang G."/>
            <person name="Scheremetjew M."/>
            <person name="Finn R."/>
            <person name="Kale V."/>
            <person name="Holt S."/>
            <person name="Cochrane G."/>
            <person name="Meng A."/>
            <person name="Brown T."/>
            <person name="Cohen L."/>
        </authorList>
    </citation>
    <scope>NUCLEOTIDE SEQUENCE</scope>
    <source>
        <strain evidence="10">CCMP 410</strain>
    </source>
</reference>
<feature type="transmembrane region" description="Helical" evidence="8">
    <location>
        <begin position="317"/>
        <end position="340"/>
    </location>
</feature>
<feature type="transmembrane region" description="Helical" evidence="8">
    <location>
        <begin position="352"/>
        <end position="370"/>
    </location>
</feature>
<dbReference type="InterPro" id="IPR044851">
    <property type="entry name" value="Wax_synthase"/>
</dbReference>
<dbReference type="InterPro" id="IPR032805">
    <property type="entry name" value="Wax_synthase_dom"/>
</dbReference>
<feature type="transmembrane region" description="Helical" evidence="8">
    <location>
        <begin position="286"/>
        <end position="305"/>
    </location>
</feature>
<evidence type="ECO:0000259" key="9">
    <source>
        <dbReference type="Pfam" id="PF13813"/>
    </source>
</evidence>